<name>A0A2T1D8A0_9CYAN</name>
<reference evidence="1 2" key="1">
    <citation type="submission" date="2018-02" db="EMBL/GenBank/DDBJ databases">
        <authorList>
            <person name="Cohen D.B."/>
            <person name="Kent A.D."/>
        </authorList>
    </citation>
    <scope>NUCLEOTIDE SEQUENCE [LARGE SCALE GENOMIC DNA]</scope>
    <source>
        <strain evidence="1 2">ULC007</strain>
    </source>
</reference>
<keyword evidence="2" id="KW-1185">Reference proteome</keyword>
<dbReference type="OrthoDB" id="489583at2"/>
<proteinExistence type="predicted"/>
<gene>
    <name evidence="1" type="ORF">C7B65_20770</name>
</gene>
<comment type="caution">
    <text evidence="1">The sequence shown here is derived from an EMBL/GenBank/DDBJ whole genome shotgun (WGS) entry which is preliminary data.</text>
</comment>
<dbReference type="AlphaFoldDB" id="A0A2T1D8A0"/>
<evidence type="ECO:0000313" key="2">
    <source>
        <dbReference type="Proteomes" id="UP000238634"/>
    </source>
</evidence>
<dbReference type="EMBL" id="PVWG01000038">
    <property type="protein sequence ID" value="PSB16681.1"/>
    <property type="molecule type" value="Genomic_DNA"/>
</dbReference>
<accession>A0A2T1D8A0</accession>
<evidence type="ECO:0000313" key="1">
    <source>
        <dbReference type="EMBL" id="PSB16681.1"/>
    </source>
</evidence>
<dbReference type="STRING" id="1920490.GCA_001895925_00017"/>
<organism evidence="1 2">
    <name type="scientific">Phormidesmis priestleyi ULC007</name>
    <dbReference type="NCBI Taxonomy" id="1920490"/>
    <lineage>
        <taxon>Bacteria</taxon>
        <taxon>Bacillati</taxon>
        <taxon>Cyanobacteriota</taxon>
        <taxon>Cyanophyceae</taxon>
        <taxon>Leptolyngbyales</taxon>
        <taxon>Leptolyngbyaceae</taxon>
        <taxon>Phormidesmis</taxon>
    </lineage>
</organism>
<dbReference type="RefSeq" id="WP_073074438.1">
    <property type="nucleotide sequence ID" value="NZ_MPPI01000037.1"/>
</dbReference>
<sequence>MSKLALQENSAAIGNQLKAEILIQGTKPLLWNHLQPSESFGKRQERGGTAGNDPTEWQRNVLFTEDRQLYLLPTHIFGCFRDAAKYTKRGRSSLMSQMVSTLQVQDRRIYINRYLPEEPIKASEDIEQEVYIFMRVVKNIATRGHNIRYRVAAAPGWCCSFTLLWDKTIISRQEMEAVAIDAGKLAGLADGRSIGYGRFEVLNFSIQA</sequence>
<protein>
    <submittedName>
        <fullName evidence="1">Uncharacterized protein</fullName>
    </submittedName>
</protein>
<dbReference type="Proteomes" id="UP000238634">
    <property type="component" value="Unassembled WGS sequence"/>
</dbReference>
<reference evidence="1 2" key="2">
    <citation type="submission" date="2018-03" db="EMBL/GenBank/DDBJ databases">
        <title>The ancient ancestry and fast evolution of plastids.</title>
        <authorList>
            <person name="Moore K.R."/>
            <person name="Magnabosco C."/>
            <person name="Momper L."/>
            <person name="Gold D.A."/>
            <person name="Bosak T."/>
            <person name="Fournier G.P."/>
        </authorList>
    </citation>
    <scope>NUCLEOTIDE SEQUENCE [LARGE SCALE GENOMIC DNA]</scope>
    <source>
        <strain evidence="1 2">ULC007</strain>
    </source>
</reference>